<dbReference type="Pfam" id="PF01243">
    <property type="entry name" value="PNPOx_N"/>
    <property type="match status" value="1"/>
</dbReference>
<dbReference type="AlphaFoldDB" id="A0A1E3T0C4"/>
<protein>
    <submittedName>
        <fullName evidence="3">F420-dependent protein [Segniliparus rotundus DSM]</fullName>
    </submittedName>
</protein>
<dbReference type="InterPro" id="IPR019965">
    <property type="entry name" value="PPOX_F420-dep_Rv2061_put"/>
</dbReference>
<accession>A0A1E3T0C4</accession>
<evidence type="ECO:0000313" key="4">
    <source>
        <dbReference type="Proteomes" id="UP000252015"/>
    </source>
</evidence>
<dbReference type="GO" id="GO:0016627">
    <property type="term" value="F:oxidoreductase activity, acting on the CH-CH group of donors"/>
    <property type="evidence" value="ECO:0007669"/>
    <property type="project" value="TreeGrafter"/>
</dbReference>
<dbReference type="PANTHER" id="PTHR35176">
    <property type="entry name" value="HEME OXYGENASE HI_0854-RELATED"/>
    <property type="match status" value="1"/>
</dbReference>
<keyword evidence="1" id="KW-0560">Oxidoreductase</keyword>
<dbReference type="InterPro" id="IPR052019">
    <property type="entry name" value="F420H2_bilvrd_red/Heme_oxyg"/>
</dbReference>
<dbReference type="SUPFAM" id="SSF50475">
    <property type="entry name" value="FMN-binding split barrel"/>
    <property type="match status" value="1"/>
</dbReference>
<dbReference type="OrthoDB" id="5738083at2"/>
<dbReference type="GO" id="GO:0005829">
    <property type="term" value="C:cytosol"/>
    <property type="evidence" value="ECO:0007669"/>
    <property type="project" value="TreeGrafter"/>
</dbReference>
<gene>
    <name evidence="3" type="ORF">MSP7336_03278</name>
</gene>
<evidence type="ECO:0000256" key="1">
    <source>
        <dbReference type="ARBA" id="ARBA00023002"/>
    </source>
</evidence>
<dbReference type="Gene3D" id="2.30.110.10">
    <property type="entry name" value="Electron Transport, Fmn-binding Protein, Chain A"/>
    <property type="match status" value="1"/>
</dbReference>
<dbReference type="Proteomes" id="UP000252015">
    <property type="component" value="Unassembled WGS sequence"/>
</dbReference>
<dbReference type="STRING" id="29313.BHQ16_20915"/>
<dbReference type="InterPro" id="IPR011576">
    <property type="entry name" value="Pyridox_Oxase_N"/>
</dbReference>
<name>A0A1E3T0C4_MYCSH</name>
<feature type="domain" description="Pyridoxamine 5'-phosphate oxidase N-terminal" evidence="2">
    <location>
        <begin position="8"/>
        <end position="99"/>
    </location>
</feature>
<keyword evidence="4" id="KW-1185">Reference proteome</keyword>
<dbReference type="GO" id="GO:0070967">
    <property type="term" value="F:coenzyme F420 binding"/>
    <property type="evidence" value="ECO:0007669"/>
    <property type="project" value="TreeGrafter"/>
</dbReference>
<proteinExistence type="predicted"/>
<evidence type="ECO:0000259" key="2">
    <source>
        <dbReference type="Pfam" id="PF01243"/>
    </source>
</evidence>
<dbReference type="NCBIfam" id="TIGR03666">
    <property type="entry name" value="Rv2061_F420"/>
    <property type="match status" value="1"/>
</dbReference>
<dbReference type="PANTHER" id="PTHR35176:SF11">
    <property type="entry name" value="PYRIDOXAMINE 5'-PHOSPHATE OXIDASE FAMILY PROTEIN"/>
    <property type="match status" value="1"/>
</dbReference>
<dbReference type="EMBL" id="UEGW01000001">
    <property type="protein sequence ID" value="SRX95014.1"/>
    <property type="molecule type" value="Genomic_DNA"/>
</dbReference>
<reference evidence="3 4" key="1">
    <citation type="submission" date="2018-05" db="EMBL/GenBank/DDBJ databases">
        <authorList>
            <consortium name="IHU Genomes"/>
        </authorList>
    </citation>
    <scope>NUCLEOTIDE SEQUENCE [LARGE SCALE GENOMIC DNA]</scope>
    <source>
        <strain evidence="3 4">P7336</strain>
    </source>
</reference>
<organism evidence="3 4">
    <name type="scientific">Mycobacterium shimoidei</name>
    <dbReference type="NCBI Taxonomy" id="29313"/>
    <lineage>
        <taxon>Bacteria</taxon>
        <taxon>Bacillati</taxon>
        <taxon>Actinomycetota</taxon>
        <taxon>Actinomycetes</taxon>
        <taxon>Mycobacteriales</taxon>
        <taxon>Mycobacteriaceae</taxon>
        <taxon>Mycobacterium</taxon>
    </lineage>
</organism>
<dbReference type="InterPro" id="IPR012349">
    <property type="entry name" value="Split_barrel_FMN-bd"/>
</dbReference>
<sequence length="127" mass="14083">MQPTFADLAKSQYVLLTTFTKDGREKPTPVWAAADGERLLVITPETSWKVKRIRNTPRVTLAACDLRGRPKSEAVEATARILDKSHNGAVYNAIGKRYGLIGRVFNLFSKLRGGMQNNVGVELRLSP</sequence>
<dbReference type="RefSeq" id="WP_069398003.1">
    <property type="nucleotide sequence ID" value="NZ_JACKUN010000035.1"/>
</dbReference>
<evidence type="ECO:0000313" key="3">
    <source>
        <dbReference type="EMBL" id="SRX95014.1"/>
    </source>
</evidence>